<evidence type="ECO:0000256" key="6">
    <source>
        <dbReference type="ARBA" id="ARBA00022741"/>
    </source>
</evidence>
<reference evidence="13" key="1">
    <citation type="submission" date="2017-02" db="EMBL/GenBank/DDBJ databases">
        <title>Draft Genome Sequence of the Salt Water Bacterium Oceanospirillum linum ATCC 11336.</title>
        <authorList>
            <person name="Trachtenberg A.M."/>
            <person name="Carney J.G."/>
            <person name="Linnane J.D."/>
            <person name="Rheaume B.A."/>
            <person name="Pitts N.L."/>
            <person name="Mykles D.L."/>
            <person name="Maclea K.S."/>
        </authorList>
    </citation>
    <scope>NUCLEOTIDE SEQUENCE [LARGE SCALE GENOMIC DNA]</scope>
    <source>
        <strain evidence="13">ATCC 11336</strain>
    </source>
</reference>
<dbReference type="Gene3D" id="3.30.200.70">
    <property type="match status" value="1"/>
</dbReference>
<keyword evidence="6 11" id="KW-0547">Nucleotide-binding</keyword>
<dbReference type="AlphaFoldDB" id="A0A1T1HF67"/>
<evidence type="ECO:0000259" key="12">
    <source>
        <dbReference type="Pfam" id="PF01636"/>
    </source>
</evidence>
<comment type="subunit">
    <text evidence="11">Monomer.</text>
</comment>
<evidence type="ECO:0000256" key="7">
    <source>
        <dbReference type="ARBA" id="ARBA00022777"/>
    </source>
</evidence>
<protein>
    <recommendedName>
        <fullName evidence="11">Stress response kinase A</fullName>
        <ecNumber evidence="11">2.7.11.1</ecNumber>
    </recommendedName>
    <alternativeName>
        <fullName evidence="11">Serine/threonine-protein kinase SrkA</fullName>
    </alternativeName>
</protein>
<dbReference type="InterPro" id="IPR011009">
    <property type="entry name" value="Kinase-like_dom_sf"/>
</dbReference>
<dbReference type="GO" id="GO:0106310">
    <property type="term" value="F:protein serine kinase activity"/>
    <property type="evidence" value="ECO:0007669"/>
    <property type="project" value="RHEA"/>
</dbReference>
<keyword evidence="14" id="KW-1185">Reference proteome</keyword>
<dbReference type="EC" id="2.7.11.1" evidence="11"/>
<gene>
    <name evidence="11" type="primary">srkA</name>
    <name evidence="13" type="ORF">BTA35_0202800</name>
</gene>
<dbReference type="RefSeq" id="WP_077242891.1">
    <property type="nucleotide sequence ID" value="NZ_FXTS01000001.1"/>
</dbReference>
<evidence type="ECO:0000256" key="1">
    <source>
        <dbReference type="ARBA" id="ARBA00022490"/>
    </source>
</evidence>
<dbReference type="Gene3D" id="1.10.510.10">
    <property type="entry name" value="Transferase(Phosphotransferase) domain 1"/>
    <property type="match status" value="1"/>
</dbReference>
<comment type="catalytic activity">
    <reaction evidence="11">
        <text>L-seryl-[protein] + ATP = O-phospho-L-seryl-[protein] + ADP + H(+)</text>
        <dbReference type="Rhea" id="RHEA:17989"/>
        <dbReference type="Rhea" id="RHEA-COMP:9863"/>
        <dbReference type="Rhea" id="RHEA-COMP:11604"/>
        <dbReference type="ChEBI" id="CHEBI:15378"/>
        <dbReference type="ChEBI" id="CHEBI:29999"/>
        <dbReference type="ChEBI" id="CHEBI:30616"/>
        <dbReference type="ChEBI" id="CHEBI:83421"/>
        <dbReference type="ChEBI" id="CHEBI:456216"/>
        <dbReference type="EC" id="2.7.11.1"/>
    </reaction>
</comment>
<evidence type="ECO:0000256" key="2">
    <source>
        <dbReference type="ARBA" id="ARBA00022527"/>
    </source>
</evidence>
<keyword evidence="8 11" id="KW-0067">ATP-binding</keyword>
<dbReference type="GO" id="GO:0005737">
    <property type="term" value="C:cytoplasm"/>
    <property type="evidence" value="ECO:0007669"/>
    <property type="project" value="UniProtKB-SubCell"/>
</dbReference>
<dbReference type="GO" id="GO:0004674">
    <property type="term" value="F:protein serine/threonine kinase activity"/>
    <property type="evidence" value="ECO:0007669"/>
    <property type="project" value="UniProtKB-UniRule"/>
</dbReference>
<proteinExistence type="inferred from homology"/>
<dbReference type="InterPro" id="IPR002575">
    <property type="entry name" value="Aminoglycoside_PTrfase"/>
</dbReference>
<evidence type="ECO:0000256" key="3">
    <source>
        <dbReference type="ARBA" id="ARBA00022553"/>
    </source>
</evidence>
<keyword evidence="5 11" id="KW-0479">Metal-binding</keyword>
<evidence type="ECO:0000313" key="14">
    <source>
        <dbReference type="Proteomes" id="UP000190064"/>
    </source>
</evidence>
<keyword evidence="9 11" id="KW-0460">Magnesium</keyword>
<evidence type="ECO:0000256" key="4">
    <source>
        <dbReference type="ARBA" id="ARBA00022679"/>
    </source>
</evidence>
<evidence type="ECO:0000256" key="11">
    <source>
        <dbReference type="HAMAP-Rule" id="MF_01497"/>
    </source>
</evidence>
<keyword evidence="1 11" id="KW-0963">Cytoplasm</keyword>
<keyword evidence="3 11" id="KW-0597">Phosphoprotein</keyword>
<keyword evidence="10 11" id="KW-0346">Stress response</keyword>
<evidence type="ECO:0000313" key="13">
    <source>
        <dbReference type="EMBL" id="OOV88455.1"/>
    </source>
</evidence>
<dbReference type="Proteomes" id="UP000190064">
    <property type="component" value="Unassembled WGS sequence"/>
</dbReference>
<dbReference type="Pfam" id="PF01636">
    <property type="entry name" value="APH"/>
    <property type="match status" value="1"/>
</dbReference>
<dbReference type="PANTHER" id="PTHR39573">
    <property type="entry name" value="STRESS RESPONSE KINASE A"/>
    <property type="match status" value="1"/>
</dbReference>
<evidence type="ECO:0000256" key="9">
    <source>
        <dbReference type="ARBA" id="ARBA00022842"/>
    </source>
</evidence>
<dbReference type="STRING" id="966.BTA35_0202800"/>
<organism evidence="13 14">
    <name type="scientific">Oceanospirillum linum</name>
    <dbReference type="NCBI Taxonomy" id="966"/>
    <lineage>
        <taxon>Bacteria</taxon>
        <taxon>Pseudomonadati</taxon>
        <taxon>Pseudomonadota</taxon>
        <taxon>Gammaproteobacteria</taxon>
        <taxon>Oceanospirillales</taxon>
        <taxon>Oceanospirillaceae</taxon>
        <taxon>Oceanospirillum</taxon>
    </lineage>
</organism>
<comment type="similarity">
    <text evidence="11">Belongs to the SrkA/RdoA protein kinase family.</text>
</comment>
<feature type="site" description="ATP" evidence="11">
    <location>
        <position position="41"/>
    </location>
</feature>
<dbReference type="NCBIfam" id="NF008738">
    <property type="entry name" value="PRK11768.1"/>
    <property type="match status" value="1"/>
</dbReference>
<comment type="function">
    <text evidence="11">A protein kinase that phosphorylates Ser and Thr residues. Probably acts to suppress the effects of stress linked to accumulation of reactive oxygen species. Probably involved in the extracytoplasmic stress response.</text>
</comment>
<feature type="active site" description="Proton acceptor" evidence="11">
    <location>
        <position position="212"/>
    </location>
</feature>
<comment type="cofactor">
    <cofactor evidence="11">
        <name>Mg(2+)</name>
        <dbReference type="ChEBI" id="CHEBI:18420"/>
    </cofactor>
</comment>
<feature type="binding site" evidence="11">
    <location>
        <position position="229"/>
    </location>
    <ligand>
        <name>Mg(2+)</name>
        <dbReference type="ChEBI" id="CHEBI:18420"/>
    </ligand>
</feature>
<dbReference type="InterPro" id="IPR032882">
    <property type="entry name" value="SrkA/RdoA"/>
</dbReference>
<comment type="subcellular location">
    <subcellularLocation>
        <location evidence="11">Cytoplasm</location>
    </subcellularLocation>
</comment>
<evidence type="ECO:0000256" key="8">
    <source>
        <dbReference type="ARBA" id="ARBA00022840"/>
    </source>
</evidence>
<sequence>MTDKDNSADVTPYYQLNPDRVMDAVESLGFCCDGRVMALNSYENRVFQVGIEQAQPLIAKFYRPGRWSDAQILEEHQFALELAALGVNAIPPLLCPAEGAGKDQSLHYFEGYRFALFSRKGGHAPELDNEEHLYELGRFLGRMHSIGEVKPFMHRPELNVADYARHGQQEVLKSGLLESYQSRYQALTDELLTECDHRLKQVSAPLIRVQGDCHSGNMLWRDGELMLLDFDDCRMAPAMQDIWMLLSGDRAQQQQWLSEVVEGYEEYREFPRRELALIEPLRTLRMIYYSGWLAQRRKDPAFMTAFSHFGGESWWLEHLNALEQQKILLRQPSITLASYM</sequence>
<feature type="active site" evidence="11">
    <location>
        <position position="229"/>
    </location>
</feature>
<feature type="binding site" evidence="11">
    <location>
        <position position="217"/>
    </location>
    <ligand>
        <name>Mg(2+)</name>
        <dbReference type="ChEBI" id="CHEBI:18420"/>
    </ligand>
</feature>
<keyword evidence="7 11" id="KW-0418">Kinase</keyword>
<comment type="catalytic activity">
    <reaction evidence="11">
        <text>L-threonyl-[protein] + ATP = O-phospho-L-threonyl-[protein] + ADP + H(+)</text>
        <dbReference type="Rhea" id="RHEA:46608"/>
        <dbReference type="Rhea" id="RHEA-COMP:11060"/>
        <dbReference type="Rhea" id="RHEA-COMP:11605"/>
        <dbReference type="ChEBI" id="CHEBI:15378"/>
        <dbReference type="ChEBI" id="CHEBI:30013"/>
        <dbReference type="ChEBI" id="CHEBI:30616"/>
        <dbReference type="ChEBI" id="CHEBI:61977"/>
        <dbReference type="ChEBI" id="CHEBI:456216"/>
        <dbReference type="EC" id="2.7.11.1"/>
    </reaction>
</comment>
<dbReference type="GO" id="GO:0005524">
    <property type="term" value="F:ATP binding"/>
    <property type="evidence" value="ECO:0007669"/>
    <property type="project" value="UniProtKB-UniRule"/>
</dbReference>
<dbReference type="Gene3D" id="1.20.1270.170">
    <property type="match status" value="1"/>
</dbReference>
<dbReference type="GO" id="GO:0000287">
    <property type="term" value="F:magnesium ion binding"/>
    <property type="evidence" value="ECO:0007669"/>
    <property type="project" value="UniProtKB-UniRule"/>
</dbReference>
<evidence type="ECO:0000256" key="5">
    <source>
        <dbReference type="ARBA" id="ARBA00022723"/>
    </source>
</evidence>
<dbReference type="PANTHER" id="PTHR39573:SF1">
    <property type="entry name" value="STRESS RESPONSE KINASE A"/>
    <property type="match status" value="1"/>
</dbReference>
<dbReference type="SUPFAM" id="SSF56112">
    <property type="entry name" value="Protein kinase-like (PK-like)"/>
    <property type="match status" value="1"/>
</dbReference>
<comment type="caution">
    <text evidence="13">The sequence shown here is derived from an EMBL/GenBank/DDBJ whole genome shotgun (WGS) entry which is preliminary data.</text>
</comment>
<dbReference type="HAMAP" id="MF_01497">
    <property type="entry name" value="SrkA_kinase"/>
    <property type="match status" value="1"/>
</dbReference>
<dbReference type="EMBL" id="MTSD02000001">
    <property type="protein sequence ID" value="OOV88455.1"/>
    <property type="molecule type" value="Genomic_DNA"/>
</dbReference>
<accession>A0A1T1HF67</accession>
<evidence type="ECO:0000256" key="10">
    <source>
        <dbReference type="ARBA" id="ARBA00023016"/>
    </source>
</evidence>
<keyword evidence="2 11" id="KW-0723">Serine/threonine-protein kinase</keyword>
<name>A0A1T1HF67_OCELI</name>
<keyword evidence="4 11" id="KW-0808">Transferase</keyword>
<feature type="domain" description="Aminoglycoside phosphotransferase" evidence="12">
    <location>
        <begin position="40"/>
        <end position="269"/>
    </location>
</feature>